<dbReference type="Pfam" id="PF00188">
    <property type="entry name" value="CAP"/>
    <property type="match status" value="1"/>
</dbReference>
<gene>
    <name evidence="3" type="ORF">BKA05_002541</name>
</gene>
<proteinExistence type="predicted"/>
<sequence length="151" mass="16777">MRHLSGLLTVLVVLPLLAVGLGAAPASARTASNFQTGIHRLTNEIREQHDEDKLAKRKCVKRFAKKQARRMARQERMFHQDLTPILKKCDLSGVGENVAYGFTAPQGVLDAWMDSEGHRKNILDGSFTMLGVGAKQSEDGTWYLAQVFGRK</sequence>
<dbReference type="AlphaFoldDB" id="A0A7Y9YF06"/>
<feature type="domain" description="SCP" evidence="2">
    <location>
        <begin position="40"/>
        <end position="145"/>
    </location>
</feature>
<evidence type="ECO:0000259" key="2">
    <source>
        <dbReference type="Pfam" id="PF00188"/>
    </source>
</evidence>
<feature type="signal peptide" evidence="1">
    <location>
        <begin position="1"/>
        <end position="28"/>
    </location>
</feature>
<protein>
    <submittedName>
        <fullName evidence="3">Uncharacterized protein YkwD</fullName>
    </submittedName>
</protein>
<name>A0A7Y9YF06_9ACTN</name>
<evidence type="ECO:0000313" key="4">
    <source>
        <dbReference type="Proteomes" id="UP000537326"/>
    </source>
</evidence>
<dbReference type="Gene3D" id="3.40.33.10">
    <property type="entry name" value="CAP"/>
    <property type="match status" value="1"/>
</dbReference>
<evidence type="ECO:0000256" key="1">
    <source>
        <dbReference type="SAM" id="SignalP"/>
    </source>
</evidence>
<dbReference type="PANTHER" id="PTHR31157:SF1">
    <property type="entry name" value="SCP DOMAIN-CONTAINING PROTEIN"/>
    <property type="match status" value="1"/>
</dbReference>
<dbReference type="EMBL" id="JACBZI010000001">
    <property type="protein sequence ID" value="NYI11026.1"/>
    <property type="molecule type" value="Genomic_DNA"/>
</dbReference>
<dbReference type="CDD" id="cd05379">
    <property type="entry name" value="CAP_bacterial"/>
    <property type="match status" value="1"/>
</dbReference>
<reference evidence="3 4" key="1">
    <citation type="submission" date="2020-07" db="EMBL/GenBank/DDBJ databases">
        <title>Sequencing the genomes of 1000 actinobacteria strains.</title>
        <authorList>
            <person name="Klenk H.-P."/>
        </authorList>
    </citation>
    <scope>NUCLEOTIDE SEQUENCE [LARGE SCALE GENOMIC DNA]</scope>
    <source>
        <strain evidence="3 4">DSM 18248</strain>
    </source>
</reference>
<dbReference type="InterPro" id="IPR014044">
    <property type="entry name" value="CAP_dom"/>
</dbReference>
<accession>A0A7Y9YF06</accession>
<dbReference type="Proteomes" id="UP000537326">
    <property type="component" value="Unassembled WGS sequence"/>
</dbReference>
<dbReference type="RefSeq" id="WP_179531775.1">
    <property type="nucleotide sequence ID" value="NZ_BAAAPP010000005.1"/>
</dbReference>
<comment type="caution">
    <text evidence="3">The sequence shown here is derived from an EMBL/GenBank/DDBJ whole genome shotgun (WGS) entry which is preliminary data.</text>
</comment>
<organism evidence="3 4">
    <name type="scientific">Nocardioides marinus</name>
    <dbReference type="NCBI Taxonomy" id="374514"/>
    <lineage>
        <taxon>Bacteria</taxon>
        <taxon>Bacillati</taxon>
        <taxon>Actinomycetota</taxon>
        <taxon>Actinomycetes</taxon>
        <taxon>Propionibacteriales</taxon>
        <taxon>Nocardioidaceae</taxon>
        <taxon>Nocardioides</taxon>
    </lineage>
</organism>
<keyword evidence="4" id="KW-1185">Reference proteome</keyword>
<evidence type="ECO:0000313" key="3">
    <source>
        <dbReference type="EMBL" id="NYI11026.1"/>
    </source>
</evidence>
<dbReference type="SUPFAM" id="SSF55797">
    <property type="entry name" value="PR-1-like"/>
    <property type="match status" value="1"/>
</dbReference>
<feature type="chain" id="PRO_5031416783" evidence="1">
    <location>
        <begin position="29"/>
        <end position="151"/>
    </location>
</feature>
<dbReference type="PANTHER" id="PTHR31157">
    <property type="entry name" value="SCP DOMAIN-CONTAINING PROTEIN"/>
    <property type="match status" value="1"/>
</dbReference>
<dbReference type="InterPro" id="IPR035940">
    <property type="entry name" value="CAP_sf"/>
</dbReference>
<keyword evidence="1" id="KW-0732">Signal</keyword>